<evidence type="ECO:0000313" key="3">
    <source>
        <dbReference type="Proteomes" id="UP000004754"/>
    </source>
</evidence>
<evidence type="ECO:0000313" key="2">
    <source>
        <dbReference type="EMBL" id="EFV00805.1"/>
    </source>
</evidence>
<organism evidence="2 3">
    <name type="scientific">Pseudoramibacter alactolyticus ATCC 23263</name>
    <dbReference type="NCBI Taxonomy" id="887929"/>
    <lineage>
        <taxon>Bacteria</taxon>
        <taxon>Bacillati</taxon>
        <taxon>Bacillota</taxon>
        <taxon>Clostridia</taxon>
        <taxon>Eubacteriales</taxon>
        <taxon>Eubacteriaceae</taxon>
        <taxon>Pseudoramibacter</taxon>
    </lineage>
</organism>
<gene>
    <name evidence="2" type="ORF">HMP0721_2113</name>
</gene>
<feature type="transmembrane region" description="Helical" evidence="1">
    <location>
        <begin position="44"/>
        <end position="65"/>
    </location>
</feature>
<dbReference type="OrthoDB" id="9808046at2"/>
<sequence>MKTHKKIKKILAVCMILIGALGGGFITLGFLLSPSTGSRIIGDVNLLIIFNAIPIALVIGGIVVWKCRKFAKKLAVIFLLSIGIAFVAFMIPVITTKSDISDIPGYYGTRVNDSPGHSGHRGLKWYDTPEEALKKDDDTKDLKKADHFYIYKTNREILYFSSPSDNRTFRVSSLKIQNGKYSQVTGTDYFTRDYSKENYLYDCDDAVSEDIAQEFCTSGSGNGSAAIVHEDIYFGMWSNLKEAENLTILGKHPEVRTVTVGNQKYAFWMIQDPRITAALKKFDFSGFTLKELTDTLDIDYKPY</sequence>
<proteinExistence type="predicted"/>
<comment type="caution">
    <text evidence="2">The sequence shown here is derived from an EMBL/GenBank/DDBJ whole genome shotgun (WGS) entry which is preliminary data.</text>
</comment>
<dbReference type="HOGENOM" id="CLU_917867_0_0_9"/>
<dbReference type="EMBL" id="AEQN01000027">
    <property type="protein sequence ID" value="EFV00805.1"/>
    <property type="molecule type" value="Genomic_DNA"/>
</dbReference>
<keyword evidence="1" id="KW-0472">Membrane</keyword>
<reference evidence="2 3" key="1">
    <citation type="submission" date="2010-12" db="EMBL/GenBank/DDBJ databases">
        <authorList>
            <person name="Muzny D."/>
            <person name="Qin X."/>
            <person name="Deng J."/>
            <person name="Jiang H."/>
            <person name="Liu Y."/>
            <person name="Qu J."/>
            <person name="Song X.-Z."/>
            <person name="Zhang L."/>
            <person name="Thornton R."/>
            <person name="Coyle M."/>
            <person name="Francisco L."/>
            <person name="Jackson L."/>
            <person name="Javaid M."/>
            <person name="Korchina V."/>
            <person name="Kovar C."/>
            <person name="Mata R."/>
            <person name="Mathew T."/>
            <person name="Ngo R."/>
            <person name="Nguyen L."/>
            <person name="Nguyen N."/>
            <person name="Okwuonu G."/>
            <person name="Ongeri F."/>
            <person name="Pham C."/>
            <person name="Simmons D."/>
            <person name="Wilczek-Boney K."/>
            <person name="Hale W."/>
            <person name="Jakkamsetti A."/>
            <person name="Pham P."/>
            <person name="Ruth R."/>
            <person name="San Lucas F."/>
            <person name="Warren J."/>
            <person name="Zhang J."/>
            <person name="Zhao Z."/>
            <person name="Zhou C."/>
            <person name="Zhu D."/>
            <person name="Lee S."/>
            <person name="Bess C."/>
            <person name="Blankenburg K."/>
            <person name="Forbes L."/>
            <person name="Fu Q."/>
            <person name="Gubbala S."/>
            <person name="Hirani K."/>
            <person name="Jayaseelan J.C."/>
            <person name="Lara F."/>
            <person name="Munidasa M."/>
            <person name="Palculict T."/>
            <person name="Patil S."/>
            <person name="Pu L.-L."/>
            <person name="Saada N."/>
            <person name="Tang L."/>
            <person name="Weissenberger G."/>
            <person name="Zhu Y."/>
            <person name="Hemphill L."/>
            <person name="Shang Y."/>
            <person name="Youmans B."/>
            <person name="Ayvaz T."/>
            <person name="Ross M."/>
            <person name="Santibanez J."/>
            <person name="Aqrawi P."/>
            <person name="Gross S."/>
            <person name="Joshi V."/>
            <person name="Fowler G."/>
            <person name="Nazareth L."/>
            <person name="Reid J."/>
            <person name="Worley K."/>
            <person name="Petrosino J."/>
            <person name="Highlander S."/>
            <person name="Gibbs R."/>
        </authorList>
    </citation>
    <scope>NUCLEOTIDE SEQUENCE [LARGE SCALE GENOMIC DNA]</scope>
    <source>
        <strain evidence="2 3">ATCC 23263</strain>
    </source>
</reference>
<name>E6MJC8_9FIRM</name>
<dbReference type="eggNOG" id="ENOG5030915">
    <property type="taxonomic scope" value="Bacteria"/>
</dbReference>
<feature type="transmembrane region" description="Helical" evidence="1">
    <location>
        <begin position="12"/>
        <end position="32"/>
    </location>
</feature>
<evidence type="ECO:0000256" key="1">
    <source>
        <dbReference type="SAM" id="Phobius"/>
    </source>
</evidence>
<keyword evidence="1" id="KW-1133">Transmembrane helix</keyword>
<dbReference type="RefSeq" id="WP_006599535.1">
    <property type="nucleotide sequence ID" value="NZ_GL622359.1"/>
</dbReference>
<keyword evidence="1" id="KW-0812">Transmembrane</keyword>
<dbReference type="AlphaFoldDB" id="E6MJC8"/>
<dbReference type="STRING" id="887929.HMP0721_2113"/>
<keyword evidence="3" id="KW-1185">Reference proteome</keyword>
<feature type="transmembrane region" description="Helical" evidence="1">
    <location>
        <begin position="74"/>
        <end position="94"/>
    </location>
</feature>
<dbReference type="Proteomes" id="UP000004754">
    <property type="component" value="Unassembled WGS sequence"/>
</dbReference>
<accession>E6MJC8</accession>
<protein>
    <submittedName>
        <fullName evidence="2">Uncharacterized protein</fullName>
    </submittedName>
</protein>